<comment type="similarity">
    <text evidence="2">Belongs to the NADH dehydrogenase family.</text>
</comment>
<dbReference type="InterPro" id="IPR036188">
    <property type="entry name" value="FAD/NAD-bd_sf"/>
</dbReference>
<keyword evidence="4" id="KW-0274">FAD</keyword>
<dbReference type="SUPFAM" id="SSF51905">
    <property type="entry name" value="FAD/NAD(P)-binding domain"/>
    <property type="match status" value="2"/>
</dbReference>
<dbReference type="GO" id="GO:0003955">
    <property type="term" value="F:NAD(P)H dehydrogenase (quinone) activity"/>
    <property type="evidence" value="ECO:0007669"/>
    <property type="project" value="TreeGrafter"/>
</dbReference>
<dbReference type="AlphaFoldDB" id="A0A2U2HIF2"/>
<dbReference type="PANTHER" id="PTHR42913">
    <property type="entry name" value="APOPTOSIS-INDUCING FACTOR 1"/>
    <property type="match status" value="1"/>
</dbReference>
<keyword evidence="8" id="KW-1185">Reference proteome</keyword>
<dbReference type="InterPro" id="IPR051169">
    <property type="entry name" value="NADH-Q_oxidoreductase"/>
</dbReference>
<protein>
    <submittedName>
        <fullName evidence="7">NAD(P)/FAD-dependent oxidoreductase</fullName>
    </submittedName>
</protein>
<comment type="cofactor">
    <cofactor evidence="1">
        <name>FAD</name>
        <dbReference type="ChEBI" id="CHEBI:57692"/>
    </cofactor>
</comment>
<dbReference type="InterPro" id="IPR023753">
    <property type="entry name" value="FAD/NAD-binding_dom"/>
</dbReference>
<gene>
    <name evidence="7" type="ORF">C7C56_016355</name>
</gene>
<evidence type="ECO:0000256" key="4">
    <source>
        <dbReference type="ARBA" id="ARBA00022827"/>
    </source>
</evidence>
<evidence type="ECO:0000256" key="2">
    <source>
        <dbReference type="ARBA" id="ARBA00005272"/>
    </source>
</evidence>
<evidence type="ECO:0000256" key="1">
    <source>
        <dbReference type="ARBA" id="ARBA00001974"/>
    </source>
</evidence>
<evidence type="ECO:0000313" key="7">
    <source>
        <dbReference type="EMBL" id="PWF46150.1"/>
    </source>
</evidence>
<dbReference type="EMBL" id="PXWF02000245">
    <property type="protein sequence ID" value="PWF46150.1"/>
    <property type="molecule type" value="Genomic_DNA"/>
</dbReference>
<keyword evidence="3" id="KW-0285">Flavoprotein</keyword>
<feature type="domain" description="FAD/NAD(P)-binding" evidence="6">
    <location>
        <begin position="3"/>
        <end position="338"/>
    </location>
</feature>
<dbReference type="Proteomes" id="UP000241421">
    <property type="component" value="Unassembled WGS sequence"/>
</dbReference>
<proteinExistence type="inferred from homology"/>
<organism evidence="7 8">
    <name type="scientific">Massilia glaciei</name>
    <dbReference type="NCBI Taxonomy" id="1524097"/>
    <lineage>
        <taxon>Bacteria</taxon>
        <taxon>Pseudomonadati</taxon>
        <taxon>Pseudomonadota</taxon>
        <taxon>Betaproteobacteria</taxon>
        <taxon>Burkholderiales</taxon>
        <taxon>Oxalobacteraceae</taxon>
        <taxon>Telluria group</taxon>
        <taxon>Massilia</taxon>
    </lineage>
</organism>
<dbReference type="RefSeq" id="WP_106758501.1">
    <property type="nucleotide sequence ID" value="NZ_PXWF02000245.1"/>
</dbReference>
<name>A0A2U2HIF2_9BURK</name>
<dbReference type="PRINTS" id="PR00368">
    <property type="entry name" value="FADPNR"/>
</dbReference>
<evidence type="ECO:0000256" key="5">
    <source>
        <dbReference type="ARBA" id="ARBA00023002"/>
    </source>
</evidence>
<dbReference type="Pfam" id="PF07992">
    <property type="entry name" value="Pyr_redox_2"/>
    <property type="match status" value="1"/>
</dbReference>
<dbReference type="PANTHER" id="PTHR42913:SF3">
    <property type="entry name" value="64 KDA MITOCHONDRIAL NADH DEHYDROGENASE (EUROFUNG)"/>
    <property type="match status" value="1"/>
</dbReference>
<keyword evidence="5" id="KW-0560">Oxidoreductase</keyword>
<accession>A0A2U2HIF2</accession>
<comment type="caution">
    <text evidence="7">The sequence shown here is derived from an EMBL/GenBank/DDBJ whole genome shotgun (WGS) entry which is preliminary data.</text>
</comment>
<sequence>MRTIVIVGGGAGGLELATRLGDSAGKAGHARVILVDRWPAHFWKPLLHTVASGARDPQHCEIEYSAQAAGHGFEFSQGEVRAIDRGNRTIELAPWIGDDGREVLPARRIGYDKLVLALGSVTNFFDVPGAAENVLTLDSVAEAEVFRKRFVGACIQASARKAQGEPDGAAVNIIIVGGGATGVELAAELSHTARTLAKYHVHALDPVRDVRIRLLERGEYLLPHLHRRLSRRAARHLRSLGIEVRTNTAVASVGPDGMLDSAGTRHDATITLWAAGVEAPALCATLGLSVNRLRQIVVGPTLQSVSDPDIFAIGDCANFVCPVQGVVPPRAQAAHQQALFLAHALAQRAGAPPPSFKYHDYGSFVSLGPLAAVGVLAGTVKGRKYQVGGAAARLIYRLMYRKHLLALHGFARMAAHTVADWIRARLAPSVKLY</sequence>
<dbReference type="OrthoDB" id="9781621at2"/>
<dbReference type="Gene3D" id="3.50.50.100">
    <property type="match status" value="1"/>
</dbReference>
<reference evidence="7 8" key="1">
    <citation type="submission" date="2018-04" db="EMBL/GenBank/DDBJ databases">
        <title>Massilia violaceinigra sp. nov., a novel purple-pigmented bacterium isolated from Tianshan glacier, Xinjiang, China.</title>
        <authorList>
            <person name="Wang H."/>
        </authorList>
    </citation>
    <scope>NUCLEOTIDE SEQUENCE [LARGE SCALE GENOMIC DNA]</scope>
    <source>
        <strain evidence="7 8">B448-2</strain>
    </source>
</reference>
<evidence type="ECO:0000256" key="3">
    <source>
        <dbReference type="ARBA" id="ARBA00022630"/>
    </source>
</evidence>
<dbReference type="PROSITE" id="PS50007">
    <property type="entry name" value="PIPLC_X_DOMAIN"/>
    <property type="match status" value="1"/>
</dbReference>
<dbReference type="GO" id="GO:0019646">
    <property type="term" value="P:aerobic electron transport chain"/>
    <property type="evidence" value="ECO:0007669"/>
    <property type="project" value="TreeGrafter"/>
</dbReference>
<evidence type="ECO:0000313" key="8">
    <source>
        <dbReference type="Proteomes" id="UP000241421"/>
    </source>
</evidence>
<evidence type="ECO:0000259" key="6">
    <source>
        <dbReference type="Pfam" id="PF07992"/>
    </source>
</evidence>
<dbReference type="PRINTS" id="PR00411">
    <property type="entry name" value="PNDRDTASEI"/>
</dbReference>